<dbReference type="EMBL" id="JAZHXJ010000867">
    <property type="protein sequence ID" value="KAL1849602.1"/>
    <property type="molecule type" value="Genomic_DNA"/>
</dbReference>
<feature type="domain" description="Dienelactone hydrolase" evidence="1">
    <location>
        <begin position="39"/>
        <end position="254"/>
    </location>
</feature>
<dbReference type="SUPFAM" id="SSF53474">
    <property type="entry name" value="alpha/beta-Hydrolases"/>
    <property type="match status" value="1"/>
</dbReference>
<protein>
    <recommendedName>
        <fullName evidence="1">Dienelactone hydrolase domain-containing protein</fullName>
    </recommendedName>
</protein>
<proteinExistence type="predicted"/>
<comment type="caution">
    <text evidence="2">The sequence shown here is derived from an EMBL/GenBank/DDBJ whole genome shotgun (WGS) entry which is preliminary data.</text>
</comment>
<evidence type="ECO:0000259" key="1">
    <source>
        <dbReference type="Pfam" id="PF01738"/>
    </source>
</evidence>
<keyword evidence="3" id="KW-1185">Reference proteome</keyword>
<sequence>MSSTRMPATGGHSEACCNTPPVVEKGYMQEGWWETIDGLRTYVTGPKDCTKGIIFITDVFGFFDQTKQGGDILGHLGRTKHLVFMPDWFDGNPMPVDWFPPTDPEKQKNLAGFFAKHTPQDVAARIPQYVKACEAKHPNVKSWAIHGLCWGAKVVSLLTGRDDNIFKVASECHPALLEPEDAKHIKIPIIVLASNYEDPLAVKQFEANLKVPKHVEIFADMVHGWMGARAEFDGGRKEAEYRRGYGLVLEFFEKHWE</sequence>
<dbReference type="InterPro" id="IPR002925">
    <property type="entry name" value="Dienelactn_hydro"/>
</dbReference>
<reference evidence="2 3" key="1">
    <citation type="journal article" date="2024" name="Commun. Biol.">
        <title>Comparative genomic analysis of thermophilic fungi reveals convergent evolutionary adaptations and gene losses.</title>
        <authorList>
            <person name="Steindorff A.S."/>
            <person name="Aguilar-Pontes M.V."/>
            <person name="Robinson A.J."/>
            <person name="Andreopoulos B."/>
            <person name="LaButti K."/>
            <person name="Kuo A."/>
            <person name="Mondo S."/>
            <person name="Riley R."/>
            <person name="Otillar R."/>
            <person name="Haridas S."/>
            <person name="Lipzen A."/>
            <person name="Grimwood J."/>
            <person name="Schmutz J."/>
            <person name="Clum A."/>
            <person name="Reid I.D."/>
            <person name="Moisan M.C."/>
            <person name="Butler G."/>
            <person name="Nguyen T.T.M."/>
            <person name="Dewar K."/>
            <person name="Conant G."/>
            <person name="Drula E."/>
            <person name="Henrissat B."/>
            <person name="Hansel C."/>
            <person name="Singer S."/>
            <person name="Hutchinson M.I."/>
            <person name="de Vries R.P."/>
            <person name="Natvig D.O."/>
            <person name="Powell A.J."/>
            <person name="Tsang A."/>
            <person name="Grigoriev I.V."/>
        </authorList>
    </citation>
    <scope>NUCLEOTIDE SEQUENCE [LARGE SCALE GENOMIC DNA]</scope>
    <source>
        <strain evidence="2 3">ATCC 24622</strain>
    </source>
</reference>
<accession>A0ABR3VZT3</accession>
<dbReference type="Pfam" id="PF01738">
    <property type="entry name" value="DLH"/>
    <property type="match status" value="1"/>
</dbReference>
<evidence type="ECO:0000313" key="2">
    <source>
        <dbReference type="EMBL" id="KAL1849602.1"/>
    </source>
</evidence>
<dbReference type="Proteomes" id="UP001586593">
    <property type="component" value="Unassembled WGS sequence"/>
</dbReference>
<organism evidence="2 3">
    <name type="scientific">Phialemonium thermophilum</name>
    <dbReference type="NCBI Taxonomy" id="223376"/>
    <lineage>
        <taxon>Eukaryota</taxon>
        <taxon>Fungi</taxon>
        <taxon>Dikarya</taxon>
        <taxon>Ascomycota</taxon>
        <taxon>Pezizomycotina</taxon>
        <taxon>Sordariomycetes</taxon>
        <taxon>Sordariomycetidae</taxon>
        <taxon>Cephalothecales</taxon>
        <taxon>Cephalothecaceae</taxon>
        <taxon>Phialemonium</taxon>
    </lineage>
</organism>
<gene>
    <name evidence="2" type="ORF">VTK73DRAFT_9849</name>
</gene>
<dbReference type="PANTHER" id="PTHR47668">
    <property type="entry name" value="DIENELACTONE HYDROLASE FAMILY PROTEIN (AFU_ORTHOLOGUE AFUA_6G01940)"/>
    <property type="match status" value="1"/>
</dbReference>
<evidence type="ECO:0000313" key="3">
    <source>
        <dbReference type="Proteomes" id="UP001586593"/>
    </source>
</evidence>
<dbReference type="InterPro" id="IPR029058">
    <property type="entry name" value="AB_hydrolase_fold"/>
</dbReference>
<name>A0ABR3VZT3_9PEZI</name>
<dbReference type="Gene3D" id="3.40.50.1820">
    <property type="entry name" value="alpha/beta hydrolase"/>
    <property type="match status" value="1"/>
</dbReference>
<dbReference type="PANTHER" id="PTHR47668:SF1">
    <property type="entry name" value="DIENELACTONE HYDROLASE DOMAIN-CONTAINING PROTEIN-RELATED"/>
    <property type="match status" value="1"/>
</dbReference>